<feature type="domain" description="A-factor biosynthesis hotdog" evidence="1">
    <location>
        <begin position="202"/>
        <end position="325"/>
    </location>
</feature>
<reference evidence="3" key="1">
    <citation type="journal article" date="2019" name="Int. J. Syst. Evol. Microbiol.">
        <title>The Global Catalogue of Microorganisms (GCM) 10K type strain sequencing project: providing services to taxonomists for standard genome sequencing and annotation.</title>
        <authorList>
            <consortium name="The Broad Institute Genomics Platform"/>
            <consortium name="The Broad Institute Genome Sequencing Center for Infectious Disease"/>
            <person name="Wu L."/>
            <person name="Ma J."/>
        </authorList>
    </citation>
    <scope>NUCLEOTIDE SEQUENCE [LARGE SCALE GENOMIC DNA]</scope>
    <source>
        <strain evidence="3">JCM 4816</strain>
    </source>
</reference>
<dbReference type="NCBIfam" id="NF041195">
    <property type="entry name" value="ScbA_BarX_GamBu"/>
    <property type="match status" value="1"/>
</dbReference>
<accession>A0ABW1FZX9</accession>
<evidence type="ECO:0000259" key="1">
    <source>
        <dbReference type="Pfam" id="PF03756"/>
    </source>
</evidence>
<protein>
    <submittedName>
        <fullName evidence="2">ScbA/BarX family gamma-butyrolactone biosynthesis protein</fullName>
    </submittedName>
</protein>
<dbReference type="InterPro" id="IPR047757">
    <property type="entry name" value="AfsA-like"/>
</dbReference>
<dbReference type="InterPro" id="IPR005509">
    <property type="entry name" value="AfsA_hotdog_dom"/>
</dbReference>
<dbReference type="EMBL" id="JBHSQJ010000048">
    <property type="protein sequence ID" value="MFC5908060.1"/>
    <property type="molecule type" value="Genomic_DNA"/>
</dbReference>
<evidence type="ECO:0000313" key="3">
    <source>
        <dbReference type="Proteomes" id="UP001596174"/>
    </source>
</evidence>
<organism evidence="2 3">
    <name type="scientific">Streptacidiphilus monticola</name>
    <dbReference type="NCBI Taxonomy" id="2161674"/>
    <lineage>
        <taxon>Bacteria</taxon>
        <taxon>Bacillati</taxon>
        <taxon>Actinomycetota</taxon>
        <taxon>Actinomycetes</taxon>
        <taxon>Kitasatosporales</taxon>
        <taxon>Streptomycetaceae</taxon>
        <taxon>Streptacidiphilus</taxon>
    </lineage>
</organism>
<sequence length="338" mass="36599">MDQPTLPAPARIRPGLSYQRPVSRELVHRAAVAEVFVTDAVRAGSGEEERFLVAAQWPRDHALYHPDRAGRTDPLLFAETIRQAMVYVAHSFLDVPLGRRFIGSGLSFRITEPDALGDSGAPLSVVLDVRRRPVERPLPGRTPLALDVDLLVDGRPCGFGSIDATAVDERRYTLLRGRGAAAAADAAHAAPALLRPVPARRVGRLRDKDSVLGRPVGAPESDAWHLRVDLGHAVLFDHPTDHLPLMVLLEGFRQLGFLRAHRGRGAALPLMLTEARVDCQGWGELDQPVRLLVADETTGRSGVHRLRVVAEQQGRVLAVAETAWSAAAGSAALNRLAG</sequence>
<gene>
    <name evidence="2" type="ORF">ACFP3V_12650</name>
</gene>
<name>A0ABW1FZX9_9ACTN</name>
<comment type="caution">
    <text evidence="2">The sequence shown here is derived from an EMBL/GenBank/DDBJ whole genome shotgun (WGS) entry which is preliminary data.</text>
</comment>
<dbReference type="RefSeq" id="WP_380583066.1">
    <property type="nucleotide sequence ID" value="NZ_JBHSQJ010000048.1"/>
</dbReference>
<dbReference type="Proteomes" id="UP001596174">
    <property type="component" value="Unassembled WGS sequence"/>
</dbReference>
<proteinExistence type="predicted"/>
<keyword evidence="3" id="KW-1185">Reference proteome</keyword>
<feature type="domain" description="A-factor biosynthesis hotdog" evidence="1">
    <location>
        <begin position="26"/>
        <end position="165"/>
    </location>
</feature>
<evidence type="ECO:0000313" key="2">
    <source>
        <dbReference type="EMBL" id="MFC5908060.1"/>
    </source>
</evidence>
<dbReference type="Pfam" id="PF03756">
    <property type="entry name" value="AfsA"/>
    <property type="match status" value="2"/>
</dbReference>